<keyword evidence="2" id="KW-1185">Reference proteome</keyword>
<reference evidence="1 2" key="1">
    <citation type="journal article" date="2019" name="Emerg. Microbes Infect.">
        <title>Comprehensive subspecies identification of 175 nontuberculous mycobacteria species based on 7547 genomic profiles.</title>
        <authorList>
            <person name="Matsumoto Y."/>
            <person name="Kinjo T."/>
            <person name="Motooka D."/>
            <person name="Nabeya D."/>
            <person name="Jung N."/>
            <person name="Uechi K."/>
            <person name="Horii T."/>
            <person name="Iida T."/>
            <person name="Fujita J."/>
            <person name="Nakamura S."/>
        </authorList>
    </citation>
    <scope>NUCLEOTIDE SEQUENCE [LARGE SCALE GENOMIC DNA]</scope>
    <source>
        <strain evidence="1 2">JCM 15658</strain>
    </source>
</reference>
<protein>
    <submittedName>
        <fullName evidence="1">Uncharacterized protein</fullName>
    </submittedName>
</protein>
<sequence length="88" mass="8948">MNSPSGVFGEVIRNDRCAANRLSTGAANRTVSGIATPTTSPVPGAIDVTAGGVLIAAEPVATEPVIAIATEPAITSTDRVNMRSMWPV</sequence>
<evidence type="ECO:0000313" key="2">
    <source>
        <dbReference type="Proteomes" id="UP000466039"/>
    </source>
</evidence>
<evidence type="ECO:0000313" key="1">
    <source>
        <dbReference type="EMBL" id="BBZ60499.1"/>
    </source>
</evidence>
<name>A0AAD1ITC1_MYCMB</name>
<dbReference type="Proteomes" id="UP000466039">
    <property type="component" value="Chromosome"/>
</dbReference>
<dbReference type="AlphaFoldDB" id="A0AAD1ITC1"/>
<proteinExistence type="predicted"/>
<accession>A0AAD1ITC1</accession>
<gene>
    <name evidence="1" type="ORF">MMON_18000</name>
</gene>
<organism evidence="1 2">
    <name type="scientific">Mycolicibacterium monacense</name>
    <name type="common">Mycobacterium monacense</name>
    <dbReference type="NCBI Taxonomy" id="85693"/>
    <lineage>
        <taxon>Bacteria</taxon>
        <taxon>Bacillati</taxon>
        <taxon>Actinomycetota</taxon>
        <taxon>Actinomycetes</taxon>
        <taxon>Mycobacteriales</taxon>
        <taxon>Mycobacteriaceae</taxon>
        <taxon>Mycolicibacterium</taxon>
    </lineage>
</organism>
<dbReference type="EMBL" id="AP022617">
    <property type="protein sequence ID" value="BBZ60499.1"/>
    <property type="molecule type" value="Genomic_DNA"/>
</dbReference>